<dbReference type="SUPFAM" id="SSF53474">
    <property type="entry name" value="alpha/beta-Hydrolases"/>
    <property type="match status" value="1"/>
</dbReference>
<gene>
    <name evidence="2" type="ORF">SAMN05444417_2333</name>
</gene>
<dbReference type="InterPro" id="IPR029058">
    <property type="entry name" value="AB_hydrolase_fold"/>
</dbReference>
<dbReference type="STRING" id="1447782.SAMN05444417_2333"/>
<accession>A0A1M6FI85</accession>
<dbReference type="PANTHER" id="PTHR43798:SF5">
    <property type="entry name" value="MONOACYLGLYCEROL LIPASE ABHD6"/>
    <property type="match status" value="1"/>
</dbReference>
<dbReference type="PANTHER" id="PTHR43798">
    <property type="entry name" value="MONOACYLGLYCEROL LIPASE"/>
    <property type="match status" value="1"/>
</dbReference>
<evidence type="ECO:0000313" key="3">
    <source>
        <dbReference type="Proteomes" id="UP000184292"/>
    </source>
</evidence>
<sequence>MDIALILVAGLALVAAAPFLREALRRGPDPAPSSDLVRTATGTLRRRWFGPETRGRVIVAIHGLTTPSDAFDALAEGLGQAGWRTLTFDHHGRGGSSNAAGAQDAAFYVRELDALLEAEGLGDDLVLMGYSMGGAIAAAYADAHPERVRRLILLAPAGLVPLSVPRWQLVPVIGDWLVRWAYPLRLRRGIRRGNEASAVPGLAAIQLRQTRRRGFAPAVLSSLRWLAGRPQEEEHRRLMKLNIPVLAIWGGADDVIPLRALGEMARFNRRAKQELVEGAGHGLPYTHPGEVAEYALAMLREGD</sequence>
<dbReference type="GO" id="GO:0046464">
    <property type="term" value="P:acylglycerol catabolic process"/>
    <property type="evidence" value="ECO:0007669"/>
    <property type="project" value="TreeGrafter"/>
</dbReference>
<dbReference type="OrthoDB" id="7267294at2"/>
<dbReference type="InterPro" id="IPR050266">
    <property type="entry name" value="AB_hydrolase_sf"/>
</dbReference>
<dbReference type="RefSeq" id="WP_073330503.1">
    <property type="nucleotide sequence ID" value="NZ_FQYO01000004.1"/>
</dbReference>
<dbReference type="EMBL" id="FQYO01000004">
    <property type="protein sequence ID" value="SHI97458.1"/>
    <property type="molecule type" value="Genomic_DNA"/>
</dbReference>
<feature type="domain" description="AB hydrolase-1" evidence="1">
    <location>
        <begin position="57"/>
        <end position="288"/>
    </location>
</feature>
<dbReference type="GO" id="GO:0016020">
    <property type="term" value="C:membrane"/>
    <property type="evidence" value="ECO:0007669"/>
    <property type="project" value="TreeGrafter"/>
</dbReference>
<dbReference type="InterPro" id="IPR000073">
    <property type="entry name" value="AB_hydrolase_1"/>
</dbReference>
<proteinExistence type="predicted"/>
<protein>
    <submittedName>
        <fullName evidence="2">Lysophospholipase, alpha-beta hydrolase superfamily</fullName>
    </submittedName>
</protein>
<keyword evidence="3" id="KW-1185">Reference proteome</keyword>
<reference evidence="2 3" key="1">
    <citation type="submission" date="2016-11" db="EMBL/GenBank/DDBJ databases">
        <authorList>
            <person name="Jaros S."/>
            <person name="Januszkiewicz K."/>
            <person name="Wedrychowicz H."/>
        </authorList>
    </citation>
    <scope>NUCLEOTIDE SEQUENCE [LARGE SCALE GENOMIC DNA]</scope>
    <source>
        <strain evidence="2 3">DSM 100565</strain>
    </source>
</reference>
<dbReference type="Proteomes" id="UP000184292">
    <property type="component" value="Unassembled WGS sequence"/>
</dbReference>
<evidence type="ECO:0000259" key="1">
    <source>
        <dbReference type="Pfam" id="PF00561"/>
    </source>
</evidence>
<dbReference type="Pfam" id="PF00561">
    <property type="entry name" value="Abhydrolase_1"/>
    <property type="match status" value="1"/>
</dbReference>
<dbReference type="AlphaFoldDB" id="A0A1M6FI85"/>
<dbReference type="GO" id="GO:0047372">
    <property type="term" value="F:monoacylglycerol lipase activity"/>
    <property type="evidence" value="ECO:0007669"/>
    <property type="project" value="TreeGrafter"/>
</dbReference>
<keyword evidence="2" id="KW-0378">Hydrolase</keyword>
<organism evidence="2 3">
    <name type="scientific">Wenxinia saemankumensis</name>
    <dbReference type="NCBI Taxonomy" id="1447782"/>
    <lineage>
        <taxon>Bacteria</taxon>
        <taxon>Pseudomonadati</taxon>
        <taxon>Pseudomonadota</taxon>
        <taxon>Alphaproteobacteria</taxon>
        <taxon>Rhodobacterales</taxon>
        <taxon>Roseobacteraceae</taxon>
        <taxon>Wenxinia</taxon>
    </lineage>
</organism>
<evidence type="ECO:0000313" key="2">
    <source>
        <dbReference type="EMBL" id="SHI97458.1"/>
    </source>
</evidence>
<dbReference type="Gene3D" id="3.40.50.1820">
    <property type="entry name" value="alpha/beta hydrolase"/>
    <property type="match status" value="1"/>
</dbReference>
<name>A0A1M6FI85_9RHOB</name>
<dbReference type="PRINTS" id="PR00111">
    <property type="entry name" value="ABHYDROLASE"/>
</dbReference>